<organism evidence="7">
    <name type="scientific">Salpingoeca rosetta (strain ATCC 50818 / BSB-021)</name>
    <dbReference type="NCBI Taxonomy" id="946362"/>
    <lineage>
        <taxon>Eukaryota</taxon>
        <taxon>Choanoflagellata</taxon>
        <taxon>Craspedida</taxon>
        <taxon>Salpingoecidae</taxon>
        <taxon>Salpingoeca</taxon>
    </lineage>
</organism>
<sequence length="747" mass="83762">MASTEKLAALLPDQDEDSVEYLASMLEDYSIEADDDILGFLEDMIGDETEAKDCFHKIKRDVLKVEGADGADQEDDGKRGTLLNKPIIMAKAAEEHEARFKDASNIYFGETVVNVNSTIPSWKDAEEPEIDMSPEAMMARAKAKKKDAKREKKQLKRERVVAPVRTAILEKLTQKPVVIHHVLGEDGSYGGSPCVDIVMKSINIDLAGMHILADTDLTLVYGRRYGLIGRNGIGKTTFLKHLSAKVLDGVPWYLQILHIEQEVAETSKTPLQMVLETDEDRERLLRERVCIEKVLNGGLPSVEETEEFGIKAGDAPIDRLQAVYDELEEIDADEQPARAARILAGLSFTPEMMRKPMKEFSGGWRMRVSLARALFIEPDVLLLDEPTNHLDLHAVLWLENYLKNYENTVVIVSHARGFLNEVCTDILLMKDHTIKRYKGNYDTFEETRHEEQQRNARARESAEKKRAELESFIRKNIGGNAKGASMAKSRQKQLEKMAAIPDSGSIDPAVRFAFPEAGPVAGGFGIRLVGVSFHYPGGPTLFKGVDFSINQNSRICLVGPNGIGKSTLLKIVYEELEPVEGMVTRNQRLRVGRFSQHHVDTLQTAKSPVELFQDKYPTHPPQKIRKHLGGMGIIGDLQLRPINTLSGGQKSRVALASITYEAPHLLLLDEPTNHLDLDTVQALIRALADYDGGVMIVSHDEHLIKAVCDELWIIRDKQVILSKGDFDDYKKSIQEQFKQKEKKKKKN</sequence>
<protein>
    <submittedName>
        <fullName evidence="6">p-glycoprotein</fullName>
    </submittedName>
</protein>
<dbReference type="InterPro" id="IPR003439">
    <property type="entry name" value="ABC_transporter-like_ATP-bd"/>
</dbReference>
<dbReference type="KEGG" id="sre:PTSG_05084"/>
<dbReference type="OrthoDB" id="2110130at2759"/>
<dbReference type="PROSITE" id="PS00211">
    <property type="entry name" value="ABC_TRANSPORTER_1"/>
    <property type="match status" value="2"/>
</dbReference>
<proteinExistence type="predicted"/>
<keyword evidence="2" id="KW-0547">Nucleotide-binding</keyword>
<dbReference type="AlphaFoldDB" id="F2UAH3"/>
<dbReference type="EMBL" id="GL832966">
    <property type="protein sequence ID" value="EGD73389.1"/>
    <property type="molecule type" value="Genomic_DNA"/>
</dbReference>
<dbReference type="GO" id="GO:0005524">
    <property type="term" value="F:ATP binding"/>
    <property type="evidence" value="ECO:0007669"/>
    <property type="project" value="UniProtKB-KW"/>
</dbReference>
<dbReference type="OMA" id="HVKVGFL"/>
<name>F2UAH3_SALR5</name>
<dbReference type="InterPro" id="IPR050611">
    <property type="entry name" value="ABCF"/>
</dbReference>
<keyword evidence="4" id="KW-0175">Coiled coil</keyword>
<evidence type="ECO:0000313" key="7">
    <source>
        <dbReference type="Proteomes" id="UP000007799"/>
    </source>
</evidence>
<dbReference type="PANTHER" id="PTHR19211">
    <property type="entry name" value="ATP-BINDING TRANSPORT PROTEIN-RELATED"/>
    <property type="match status" value="1"/>
</dbReference>
<keyword evidence="7" id="KW-1185">Reference proteome</keyword>
<dbReference type="FunCoup" id="F2UAH3">
    <property type="interactions" value="942"/>
</dbReference>
<dbReference type="SMART" id="SM00382">
    <property type="entry name" value="AAA"/>
    <property type="match status" value="2"/>
</dbReference>
<dbReference type="InterPro" id="IPR003593">
    <property type="entry name" value="AAA+_ATPase"/>
</dbReference>
<dbReference type="Pfam" id="PF12848">
    <property type="entry name" value="ABC_tran_Xtn"/>
    <property type="match status" value="1"/>
</dbReference>
<keyword evidence="3" id="KW-0067">ATP-binding</keyword>
<dbReference type="FunFam" id="3.40.50.300:FF:000104">
    <property type="entry name" value="ATP-binding cassette sub-family F member 3"/>
    <property type="match status" value="1"/>
</dbReference>
<dbReference type="eggNOG" id="KOG0062">
    <property type="taxonomic scope" value="Eukaryota"/>
</dbReference>
<evidence type="ECO:0000256" key="3">
    <source>
        <dbReference type="ARBA" id="ARBA00022840"/>
    </source>
</evidence>
<evidence type="ECO:0000259" key="5">
    <source>
        <dbReference type="PROSITE" id="PS50893"/>
    </source>
</evidence>
<dbReference type="STRING" id="946362.F2UAH3"/>
<dbReference type="GeneID" id="16074248"/>
<keyword evidence="1" id="KW-0677">Repeat</keyword>
<dbReference type="InParanoid" id="F2UAH3"/>
<dbReference type="InterPro" id="IPR017871">
    <property type="entry name" value="ABC_transporter-like_CS"/>
</dbReference>
<dbReference type="GO" id="GO:0016887">
    <property type="term" value="F:ATP hydrolysis activity"/>
    <property type="evidence" value="ECO:0007669"/>
    <property type="project" value="InterPro"/>
</dbReference>
<dbReference type="CDD" id="cd03221">
    <property type="entry name" value="ABCF_EF-3"/>
    <property type="match status" value="2"/>
</dbReference>
<gene>
    <name evidence="6" type="ORF">PTSG_05084</name>
</gene>
<dbReference type="PANTHER" id="PTHR19211:SF117">
    <property type="entry name" value="ATP-BINDING CASSETTE SUB-FAMILY F MEMBER 3"/>
    <property type="match status" value="1"/>
</dbReference>
<dbReference type="InterPro" id="IPR032781">
    <property type="entry name" value="ABC_tran_Xtn"/>
</dbReference>
<dbReference type="Proteomes" id="UP000007799">
    <property type="component" value="Unassembled WGS sequence"/>
</dbReference>
<evidence type="ECO:0000256" key="1">
    <source>
        <dbReference type="ARBA" id="ARBA00022737"/>
    </source>
</evidence>
<evidence type="ECO:0000256" key="4">
    <source>
        <dbReference type="SAM" id="Coils"/>
    </source>
</evidence>
<feature type="coiled-coil region" evidence="4">
    <location>
        <begin position="434"/>
        <end position="475"/>
    </location>
</feature>
<dbReference type="RefSeq" id="XP_004993671.1">
    <property type="nucleotide sequence ID" value="XM_004993614.1"/>
</dbReference>
<reference evidence="6" key="1">
    <citation type="submission" date="2009-08" db="EMBL/GenBank/DDBJ databases">
        <title>Annotation of Salpingoeca rosetta.</title>
        <authorList>
            <consortium name="The Broad Institute Genome Sequencing Platform"/>
            <person name="Russ C."/>
            <person name="Cuomo C."/>
            <person name="Burger G."/>
            <person name="Gray M.W."/>
            <person name="Holland P.W.H."/>
            <person name="King N."/>
            <person name="Lang F.B.F."/>
            <person name="Roger A.J."/>
            <person name="Ruiz-Trillo I."/>
            <person name="Young S.K."/>
            <person name="Zeng Q."/>
            <person name="Gargeya S."/>
            <person name="Alvarado L."/>
            <person name="Berlin A."/>
            <person name="Chapman S.B."/>
            <person name="Chen Z."/>
            <person name="Freedman E."/>
            <person name="Gellesch M."/>
            <person name="Goldberg J."/>
            <person name="Griggs A."/>
            <person name="Gujja S."/>
            <person name="Heilman E."/>
            <person name="Heiman D."/>
            <person name="Howarth C."/>
            <person name="Mehta T."/>
            <person name="Neiman D."/>
            <person name="Pearson M."/>
            <person name="Roberts A."/>
            <person name="Saif S."/>
            <person name="Shea T."/>
            <person name="Shenoy N."/>
            <person name="Sisk P."/>
            <person name="Stolte C."/>
            <person name="Sykes S."/>
            <person name="White J."/>
            <person name="Yandava C."/>
            <person name="Haas B."/>
            <person name="Nusbaum C."/>
            <person name="Birren B."/>
        </authorList>
    </citation>
    <scope>NUCLEOTIDE SEQUENCE [LARGE SCALE GENOMIC DNA]</scope>
    <source>
        <strain evidence="6">ATCC 50818</strain>
    </source>
</reference>
<dbReference type="Gene3D" id="3.40.50.300">
    <property type="entry name" value="P-loop containing nucleotide triphosphate hydrolases"/>
    <property type="match status" value="2"/>
</dbReference>
<feature type="domain" description="ABC transporter" evidence="5">
    <location>
        <begin position="526"/>
        <end position="742"/>
    </location>
</feature>
<dbReference type="Pfam" id="PF00005">
    <property type="entry name" value="ABC_tran"/>
    <property type="match status" value="2"/>
</dbReference>
<feature type="domain" description="ABC transporter" evidence="5">
    <location>
        <begin position="197"/>
        <end position="456"/>
    </location>
</feature>
<dbReference type="SUPFAM" id="SSF52540">
    <property type="entry name" value="P-loop containing nucleoside triphosphate hydrolases"/>
    <property type="match status" value="2"/>
</dbReference>
<dbReference type="FunFam" id="3.40.50.300:FF:000011">
    <property type="entry name" value="Putative ABC transporter ATP-binding component"/>
    <property type="match status" value="1"/>
</dbReference>
<dbReference type="InterPro" id="IPR027417">
    <property type="entry name" value="P-loop_NTPase"/>
</dbReference>
<accession>F2UAH3</accession>
<dbReference type="PROSITE" id="PS50893">
    <property type="entry name" value="ABC_TRANSPORTER_2"/>
    <property type="match status" value="2"/>
</dbReference>
<evidence type="ECO:0000313" key="6">
    <source>
        <dbReference type="EMBL" id="EGD73389.1"/>
    </source>
</evidence>
<evidence type="ECO:0000256" key="2">
    <source>
        <dbReference type="ARBA" id="ARBA00022741"/>
    </source>
</evidence>